<feature type="compositionally biased region" description="Pro residues" evidence="6">
    <location>
        <begin position="84"/>
        <end position="95"/>
    </location>
</feature>
<keyword evidence="9" id="KW-1185">Reference proteome</keyword>
<dbReference type="GO" id="GO:0005634">
    <property type="term" value="C:nucleus"/>
    <property type="evidence" value="ECO:0007669"/>
    <property type="project" value="TreeGrafter"/>
</dbReference>
<keyword evidence="4 5" id="KW-0440">LIM domain</keyword>
<dbReference type="PANTHER" id="PTHR24205">
    <property type="entry name" value="FOUR AND A HALF LIM DOMAINS PROTEIN"/>
    <property type="match status" value="1"/>
</dbReference>
<feature type="region of interest" description="Disordered" evidence="6">
    <location>
        <begin position="121"/>
        <end position="220"/>
    </location>
</feature>
<evidence type="ECO:0000256" key="6">
    <source>
        <dbReference type="SAM" id="MobiDB-lite"/>
    </source>
</evidence>
<keyword evidence="2" id="KW-0677">Repeat</keyword>
<evidence type="ECO:0000313" key="9">
    <source>
        <dbReference type="Proteomes" id="UP000218811"/>
    </source>
</evidence>
<evidence type="ECO:0000313" key="8">
    <source>
        <dbReference type="EMBL" id="PCH37863.1"/>
    </source>
</evidence>
<feature type="region of interest" description="Disordered" evidence="6">
    <location>
        <begin position="239"/>
        <end position="289"/>
    </location>
</feature>
<organism evidence="8 9">
    <name type="scientific">Wolfiporia cocos (strain MD-104)</name>
    <name type="common">Brown rot fungus</name>
    <dbReference type="NCBI Taxonomy" id="742152"/>
    <lineage>
        <taxon>Eukaryota</taxon>
        <taxon>Fungi</taxon>
        <taxon>Dikarya</taxon>
        <taxon>Basidiomycota</taxon>
        <taxon>Agaricomycotina</taxon>
        <taxon>Agaricomycetes</taxon>
        <taxon>Polyporales</taxon>
        <taxon>Phaeolaceae</taxon>
        <taxon>Wolfiporia</taxon>
    </lineage>
</organism>
<sequence length="499" mass="54416">MAQLLAPAPDAGRISQFLPTVKCSSCNEPVSIHDLTDHVCQSSSPVSPGGKPLVSPLSAIELDPQRVQSGQVPFPASKTVLAKQPPPKTPLPAIPATPTTPSAASIRLPFFEKFKAKQPEALENKPDPDPEQKQAARPPSPSSDTESEYDGLAYARSDAGEGEFDDKPLKCPIPPLKIPDKQKDGHDAGTDGGKVRFPSMAGSESQYSPTSPSSPRPPMRSISAAAALRPALRSTGALDRVSEDTSEFLVPASAPPVPDSHRDSVNRPPKLPMRSHTSPTLSAGRQEHAGVKGKARVGRVCARCEKAIDDRRWIAMDGGSVLCDKCWKNMYLPKCRRCNLPIEKQAVSSSDGQLKGKYHRDCFNCDKCHKPFPDKSFYVLDGKPFCAYHYHEANKSLCTAATCGQPIEGPCAVSHTGHRYHPDHLLCEYTRCTERLVDYWEMDGRMLCEWHAQKVMGEAADEVADSLEELPETSRDSIAVSRAMKRTTRFIDLGGSELR</sequence>
<dbReference type="OMA" id="SMFHMED"/>
<feature type="compositionally biased region" description="Basic and acidic residues" evidence="6">
    <location>
        <begin position="178"/>
        <end position="189"/>
    </location>
</feature>
<dbReference type="InterPro" id="IPR001781">
    <property type="entry name" value="Znf_LIM"/>
</dbReference>
<dbReference type="PROSITE" id="PS00478">
    <property type="entry name" value="LIM_DOMAIN_1"/>
    <property type="match status" value="1"/>
</dbReference>
<dbReference type="Pfam" id="PF00412">
    <property type="entry name" value="LIM"/>
    <property type="match status" value="1"/>
</dbReference>
<dbReference type="SMART" id="SM00132">
    <property type="entry name" value="LIM"/>
    <property type="match status" value="2"/>
</dbReference>
<dbReference type="STRING" id="742152.A0A2H3JDH7"/>
<keyword evidence="1 5" id="KW-0479">Metal-binding</keyword>
<feature type="region of interest" description="Disordered" evidence="6">
    <location>
        <begin position="77"/>
        <end position="102"/>
    </location>
</feature>
<dbReference type="PROSITE" id="PS50023">
    <property type="entry name" value="LIM_DOMAIN_2"/>
    <property type="match status" value="1"/>
</dbReference>
<dbReference type="GO" id="GO:0030695">
    <property type="term" value="F:GTPase regulator activity"/>
    <property type="evidence" value="ECO:0007669"/>
    <property type="project" value="UniProtKB-ARBA"/>
</dbReference>
<gene>
    <name evidence="8" type="ORF">WOLCODRAFT_114341</name>
</gene>
<protein>
    <recommendedName>
        <fullName evidence="7">LIM zinc-binding domain-containing protein</fullName>
    </recommendedName>
</protein>
<proteinExistence type="predicted"/>
<reference evidence="8 9" key="1">
    <citation type="journal article" date="2012" name="Science">
        <title>The Paleozoic origin of enzymatic lignin decomposition reconstructed from 31 fungal genomes.</title>
        <authorList>
            <person name="Floudas D."/>
            <person name="Binder M."/>
            <person name="Riley R."/>
            <person name="Barry K."/>
            <person name="Blanchette R.A."/>
            <person name="Henrissat B."/>
            <person name="Martinez A.T."/>
            <person name="Otillar R."/>
            <person name="Spatafora J.W."/>
            <person name="Yadav J.S."/>
            <person name="Aerts A."/>
            <person name="Benoit I."/>
            <person name="Boyd A."/>
            <person name="Carlson A."/>
            <person name="Copeland A."/>
            <person name="Coutinho P.M."/>
            <person name="de Vries R.P."/>
            <person name="Ferreira P."/>
            <person name="Findley K."/>
            <person name="Foster B."/>
            <person name="Gaskell J."/>
            <person name="Glotzer D."/>
            <person name="Gorecki P."/>
            <person name="Heitman J."/>
            <person name="Hesse C."/>
            <person name="Hori C."/>
            <person name="Igarashi K."/>
            <person name="Jurgens J.A."/>
            <person name="Kallen N."/>
            <person name="Kersten P."/>
            <person name="Kohler A."/>
            <person name="Kuees U."/>
            <person name="Kumar T.K.A."/>
            <person name="Kuo A."/>
            <person name="LaButti K."/>
            <person name="Larrondo L.F."/>
            <person name="Lindquist E."/>
            <person name="Ling A."/>
            <person name="Lombard V."/>
            <person name="Lucas S."/>
            <person name="Lundell T."/>
            <person name="Martin R."/>
            <person name="McLaughlin D.J."/>
            <person name="Morgenstern I."/>
            <person name="Morin E."/>
            <person name="Murat C."/>
            <person name="Nagy L.G."/>
            <person name="Nolan M."/>
            <person name="Ohm R.A."/>
            <person name="Patyshakuliyeva A."/>
            <person name="Rokas A."/>
            <person name="Ruiz-Duenas F.J."/>
            <person name="Sabat G."/>
            <person name="Salamov A."/>
            <person name="Samejima M."/>
            <person name="Schmutz J."/>
            <person name="Slot J.C."/>
            <person name="St John F."/>
            <person name="Stenlid J."/>
            <person name="Sun H."/>
            <person name="Sun S."/>
            <person name="Syed K."/>
            <person name="Tsang A."/>
            <person name="Wiebenga A."/>
            <person name="Young D."/>
            <person name="Pisabarro A."/>
            <person name="Eastwood D.C."/>
            <person name="Martin F."/>
            <person name="Cullen D."/>
            <person name="Grigoriev I.V."/>
            <person name="Hibbett D.S."/>
        </authorList>
    </citation>
    <scope>NUCLEOTIDE SEQUENCE [LARGE SCALE GENOMIC DNA]</scope>
    <source>
        <strain evidence="8 9">MD-104</strain>
    </source>
</reference>
<evidence type="ECO:0000256" key="2">
    <source>
        <dbReference type="ARBA" id="ARBA00022737"/>
    </source>
</evidence>
<evidence type="ECO:0000256" key="3">
    <source>
        <dbReference type="ARBA" id="ARBA00022833"/>
    </source>
</evidence>
<evidence type="ECO:0000256" key="1">
    <source>
        <dbReference type="ARBA" id="ARBA00022723"/>
    </source>
</evidence>
<dbReference type="EMBL" id="KB467942">
    <property type="protein sequence ID" value="PCH37863.1"/>
    <property type="molecule type" value="Genomic_DNA"/>
</dbReference>
<name>A0A2H3JDH7_WOLCO</name>
<feature type="compositionally biased region" description="Basic and acidic residues" evidence="6">
    <location>
        <begin position="121"/>
        <end position="134"/>
    </location>
</feature>
<dbReference type="Gene3D" id="2.10.110.10">
    <property type="entry name" value="Cysteine Rich Protein"/>
    <property type="match status" value="2"/>
</dbReference>
<evidence type="ECO:0000256" key="4">
    <source>
        <dbReference type="ARBA" id="ARBA00023038"/>
    </source>
</evidence>
<dbReference type="OrthoDB" id="2782889at2759"/>
<dbReference type="PANTHER" id="PTHR24205:SF16">
    <property type="entry name" value="GH01042P-RELATED"/>
    <property type="match status" value="1"/>
</dbReference>
<feature type="domain" description="LIM zinc-binding" evidence="7">
    <location>
        <begin position="333"/>
        <end position="396"/>
    </location>
</feature>
<dbReference type="CDD" id="cd09397">
    <property type="entry name" value="LIM1_UF1"/>
    <property type="match status" value="1"/>
</dbReference>
<dbReference type="GO" id="GO:0046872">
    <property type="term" value="F:metal ion binding"/>
    <property type="evidence" value="ECO:0007669"/>
    <property type="project" value="UniProtKB-KW"/>
</dbReference>
<dbReference type="Proteomes" id="UP000218811">
    <property type="component" value="Unassembled WGS sequence"/>
</dbReference>
<dbReference type="AlphaFoldDB" id="A0A2H3JDH7"/>
<keyword evidence="3 5" id="KW-0862">Zinc</keyword>
<evidence type="ECO:0000256" key="5">
    <source>
        <dbReference type="PROSITE-ProRule" id="PRU00125"/>
    </source>
</evidence>
<evidence type="ECO:0000259" key="7">
    <source>
        <dbReference type="PROSITE" id="PS50023"/>
    </source>
</evidence>
<dbReference type="SUPFAM" id="SSF57716">
    <property type="entry name" value="Glucocorticoid receptor-like (DNA-binding domain)"/>
    <property type="match status" value="2"/>
</dbReference>
<accession>A0A2H3JDH7</accession>
<dbReference type="GO" id="GO:0003712">
    <property type="term" value="F:transcription coregulator activity"/>
    <property type="evidence" value="ECO:0007669"/>
    <property type="project" value="TreeGrafter"/>
</dbReference>